<dbReference type="AlphaFoldDB" id="A0A085U3L0"/>
<name>A0A085U3L0_YERRU</name>
<dbReference type="KEGG" id="yrb:UGYR_09650"/>
<accession>A0A085U3L0</accession>
<dbReference type="GeneID" id="66881098"/>
<dbReference type="EMBL" id="UHJG01000001">
    <property type="protein sequence ID" value="SUQ00896.1"/>
    <property type="molecule type" value="Genomic_DNA"/>
</dbReference>
<evidence type="ECO:0000313" key="1">
    <source>
        <dbReference type="EMBL" id="CEK29210.1"/>
    </source>
</evidence>
<dbReference type="RefSeq" id="WP_004719510.1">
    <property type="nucleotide sequence ID" value="NZ_CABIHT010000041.1"/>
</dbReference>
<keyword evidence="3" id="KW-1185">Reference proteome</keyword>
<dbReference type="EMBL" id="LN681231">
    <property type="protein sequence ID" value="CEK29210.1"/>
    <property type="molecule type" value="Genomic_DNA"/>
</dbReference>
<organism evidence="1">
    <name type="scientific">Yersinia ruckeri</name>
    <dbReference type="NCBI Taxonomy" id="29486"/>
    <lineage>
        <taxon>Bacteria</taxon>
        <taxon>Pseudomonadati</taxon>
        <taxon>Pseudomonadota</taxon>
        <taxon>Gammaproteobacteria</taxon>
        <taxon>Enterobacterales</taxon>
        <taxon>Yersiniaceae</taxon>
        <taxon>Yersinia</taxon>
    </lineage>
</organism>
<evidence type="ECO:0000313" key="2">
    <source>
        <dbReference type="EMBL" id="SUQ00896.1"/>
    </source>
</evidence>
<reference evidence="1" key="1">
    <citation type="journal article" date="2015" name="Genome Announc.">
        <title>Complete Genome Sequence of Yersinia ruckeri Strain CSF007-82, Etiologic Agent of Red Mouth Disease in Salmonid Fish.</title>
        <authorList>
            <person name="Nelson M.C."/>
            <person name="LaPatra S.E."/>
            <person name="Welch T.J."/>
            <person name="Graf J."/>
        </authorList>
    </citation>
    <scope>NUCLEOTIDE SEQUENCE</scope>
    <source>
        <strain evidence="1">CSF007-82</strain>
    </source>
</reference>
<proteinExistence type="predicted"/>
<dbReference type="PATRIC" id="fig|29486.44.peg.2977"/>
<evidence type="ECO:0000313" key="3">
    <source>
        <dbReference type="Proteomes" id="UP000255169"/>
    </source>
</evidence>
<protein>
    <submittedName>
        <fullName evidence="1">Uncharacterized protein</fullName>
    </submittedName>
</protein>
<gene>
    <name evidence="1" type="ORF">CSF007_17570</name>
    <name evidence="2" type="ORF">NCTC10476_02209</name>
</gene>
<sequence length="125" mass="13521">MAIQASGAFARQNMLSKLDSFAKTSETNGKVTKSTAQKMASLFKEVKNTINSLNSNEKKQALTNLGKMATTLEGQKSDMFDKKMAPISQFMTAIKGAGTRETTSALDKGFNALSGHTIHASKYHQ</sequence>
<dbReference type="Proteomes" id="UP000255169">
    <property type="component" value="Unassembled WGS sequence"/>
</dbReference>
<reference evidence="2 3" key="2">
    <citation type="submission" date="2018-06" db="EMBL/GenBank/DDBJ databases">
        <authorList>
            <consortium name="Pathogen Informatics"/>
            <person name="Doyle S."/>
        </authorList>
    </citation>
    <scope>NUCLEOTIDE SEQUENCE [LARGE SCALE GENOMIC DNA]</scope>
    <source>
        <strain evidence="2 3">NCTC10476</strain>
    </source>
</reference>